<proteinExistence type="predicted"/>
<organism evidence="1 2">
    <name type="scientific">Dermacentor silvarum</name>
    <name type="common">Tick</name>
    <dbReference type="NCBI Taxonomy" id="543639"/>
    <lineage>
        <taxon>Eukaryota</taxon>
        <taxon>Metazoa</taxon>
        <taxon>Ecdysozoa</taxon>
        <taxon>Arthropoda</taxon>
        <taxon>Chelicerata</taxon>
        <taxon>Arachnida</taxon>
        <taxon>Acari</taxon>
        <taxon>Parasitiformes</taxon>
        <taxon>Ixodida</taxon>
        <taxon>Ixodoidea</taxon>
        <taxon>Ixodidae</taxon>
        <taxon>Rhipicephalinae</taxon>
        <taxon>Dermacentor</taxon>
    </lineage>
</organism>
<gene>
    <name evidence="1" type="ORF">HPB49_022675</name>
</gene>
<reference evidence="1" key="1">
    <citation type="submission" date="2020-05" db="EMBL/GenBank/DDBJ databases">
        <title>Large-scale comparative analyses of tick genomes elucidate their genetic diversity and vector capacities.</title>
        <authorList>
            <person name="Jia N."/>
            <person name="Wang J."/>
            <person name="Shi W."/>
            <person name="Du L."/>
            <person name="Sun Y."/>
            <person name="Zhan W."/>
            <person name="Jiang J."/>
            <person name="Wang Q."/>
            <person name="Zhang B."/>
            <person name="Ji P."/>
            <person name="Sakyi L.B."/>
            <person name="Cui X."/>
            <person name="Yuan T."/>
            <person name="Jiang B."/>
            <person name="Yang W."/>
            <person name="Lam T.T.-Y."/>
            <person name="Chang Q."/>
            <person name="Ding S."/>
            <person name="Wang X."/>
            <person name="Zhu J."/>
            <person name="Ruan X."/>
            <person name="Zhao L."/>
            <person name="Wei J."/>
            <person name="Que T."/>
            <person name="Du C."/>
            <person name="Cheng J."/>
            <person name="Dai P."/>
            <person name="Han X."/>
            <person name="Huang E."/>
            <person name="Gao Y."/>
            <person name="Liu J."/>
            <person name="Shao H."/>
            <person name="Ye R."/>
            <person name="Li L."/>
            <person name="Wei W."/>
            <person name="Wang X."/>
            <person name="Wang C."/>
            <person name="Yang T."/>
            <person name="Huo Q."/>
            <person name="Li W."/>
            <person name="Guo W."/>
            <person name="Chen H."/>
            <person name="Zhou L."/>
            <person name="Ni X."/>
            <person name="Tian J."/>
            <person name="Zhou Y."/>
            <person name="Sheng Y."/>
            <person name="Liu T."/>
            <person name="Pan Y."/>
            <person name="Xia L."/>
            <person name="Li J."/>
            <person name="Zhao F."/>
            <person name="Cao W."/>
        </authorList>
    </citation>
    <scope>NUCLEOTIDE SEQUENCE</scope>
    <source>
        <strain evidence="1">Dsil-2018</strain>
    </source>
</reference>
<accession>A0ACB8CHU0</accession>
<dbReference type="EMBL" id="CM023476">
    <property type="protein sequence ID" value="KAH7942294.1"/>
    <property type="molecule type" value="Genomic_DNA"/>
</dbReference>
<protein>
    <submittedName>
        <fullName evidence="1">Uncharacterized protein</fullName>
    </submittedName>
</protein>
<sequence>MWDCISSEAVEDEPVCGTCREALLKGAVPRFATVNGYVYPPIPKLNVVKERLVADRKKEPASSCTHGKSAKPVQTEASWLFNSSVDVAVETPRSIHVCKSTQASLVAVKVHRWTETTDLVERKDSATYVQEFPAPHVRGMPGLTNMDQSPGVATLYSHQVDAVKLPTWAPARAAASARASLGYEEIPSSHPAALVRPLPSQHRQELPAQGDAVSDVVFNYTATQFTQQQLLQPRSVHSNNKQLTRGAVSSRAPATPLGKETSQQLHGICQTEQIFPCPCPAALGTSAERARKVYEEFRHGDLCFRLPNLRSQCRL</sequence>
<evidence type="ECO:0000313" key="1">
    <source>
        <dbReference type="EMBL" id="KAH7942294.1"/>
    </source>
</evidence>
<comment type="caution">
    <text evidence="1">The sequence shown here is derived from an EMBL/GenBank/DDBJ whole genome shotgun (WGS) entry which is preliminary data.</text>
</comment>
<name>A0ACB8CHU0_DERSI</name>
<keyword evidence="2" id="KW-1185">Reference proteome</keyword>
<dbReference type="Proteomes" id="UP000821865">
    <property type="component" value="Chromosome 7"/>
</dbReference>
<evidence type="ECO:0000313" key="2">
    <source>
        <dbReference type="Proteomes" id="UP000821865"/>
    </source>
</evidence>